<organism evidence="3 4">
    <name type="scientific">Hoylesella oralis ATCC 33269</name>
    <dbReference type="NCBI Taxonomy" id="873533"/>
    <lineage>
        <taxon>Bacteria</taxon>
        <taxon>Pseudomonadati</taxon>
        <taxon>Bacteroidota</taxon>
        <taxon>Bacteroidia</taxon>
        <taxon>Bacteroidales</taxon>
        <taxon>Prevotellaceae</taxon>
        <taxon>Hoylesella</taxon>
    </lineage>
</organism>
<accession>E7RQ98</accession>
<reference evidence="3" key="1">
    <citation type="submission" date="2011-01" db="EMBL/GenBank/DDBJ databases">
        <authorList>
            <person name="Muzny D."/>
            <person name="Qin X."/>
            <person name="Buhay C."/>
            <person name="Dugan-Rocha S."/>
            <person name="Ding Y."/>
            <person name="Chen G."/>
            <person name="Hawes A."/>
            <person name="Holder M."/>
            <person name="Jhangiani S."/>
            <person name="Johnson A."/>
            <person name="Khan Z."/>
            <person name="Li Z."/>
            <person name="Liu W."/>
            <person name="Liu X."/>
            <person name="Perez L."/>
            <person name="Shen H."/>
            <person name="Wang Q."/>
            <person name="Watt J."/>
            <person name="Xi L."/>
            <person name="Xin Y."/>
            <person name="Zhou J."/>
            <person name="Deng J."/>
            <person name="Jiang H."/>
            <person name="Liu Y."/>
            <person name="Qu J."/>
            <person name="Song X.-Z."/>
            <person name="Zhang L."/>
            <person name="Villasana D."/>
            <person name="Johnson A."/>
            <person name="Liu J."/>
            <person name="Liyanage D."/>
            <person name="Lorensuhewa L."/>
            <person name="Robinson T."/>
            <person name="Song A."/>
            <person name="Song B.-B."/>
            <person name="Dinh H."/>
            <person name="Thornton R."/>
            <person name="Coyle M."/>
            <person name="Francisco L."/>
            <person name="Jackson L."/>
            <person name="Javaid M."/>
            <person name="Korchina V."/>
            <person name="Kovar C."/>
            <person name="Mata R."/>
            <person name="Mathew T."/>
            <person name="Ngo R."/>
            <person name="Nguyen L."/>
            <person name="Nguyen N."/>
            <person name="Okwuonu G."/>
            <person name="Ongeri F."/>
            <person name="Pham C."/>
            <person name="Simmons D."/>
            <person name="Wilczek-Boney K."/>
            <person name="Hale W."/>
            <person name="Jakkamsetti A."/>
            <person name="Pham P."/>
            <person name="Ruth R."/>
            <person name="San Lucas F."/>
            <person name="Warren J."/>
            <person name="Zhang J."/>
            <person name="Zhao Z."/>
            <person name="Zhou C."/>
            <person name="Zhu D."/>
            <person name="Lee S."/>
            <person name="Bess C."/>
            <person name="Blankenburg K."/>
            <person name="Forbes L."/>
            <person name="Fu Q."/>
            <person name="Gubbala S."/>
            <person name="Hirani K."/>
            <person name="Jayaseelan J.C."/>
            <person name="Lara F."/>
            <person name="Munidasa M."/>
            <person name="Palculict T."/>
            <person name="Patil S."/>
            <person name="Pu L.-L."/>
            <person name="Saada N."/>
            <person name="Tang L."/>
            <person name="Weissenberger G."/>
            <person name="Zhu Y."/>
            <person name="Hemphill L."/>
            <person name="Shang Y."/>
            <person name="Youmans B."/>
            <person name="Ayvaz T."/>
            <person name="Ross M."/>
            <person name="Santibanez J."/>
            <person name="Aqrawi P."/>
            <person name="Gross S."/>
            <person name="Joshi V."/>
            <person name="Fowler G."/>
            <person name="Nazareth L."/>
            <person name="Reid J."/>
            <person name="Worley K."/>
            <person name="Petrosino J."/>
            <person name="Highlander S."/>
            <person name="Gibbs R."/>
        </authorList>
    </citation>
    <scope>NUCLEOTIDE SEQUENCE [LARGE SCALE GENOMIC DNA]</scope>
    <source>
        <strain evidence="3">ATCC 33269</strain>
    </source>
</reference>
<keyword evidence="4" id="KW-1185">Reference proteome</keyword>
<feature type="domain" description="Outer membrane protein beta-barrel" evidence="2">
    <location>
        <begin position="30"/>
        <end position="227"/>
    </location>
</feature>
<evidence type="ECO:0000259" key="2">
    <source>
        <dbReference type="Pfam" id="PF13505"/>
    </source>
</evidence>
<dbReference type="InterPro" id="IPR011250">
    <property type="entry name" value="OMP/PagP_B-barrel"/>
</dbReference>
<comment type="caution">
    <text evidence="3">The sequence shown here is derived from an EMBL/GenBank/DDBJ whole genome shotgun (WGS) entry which is preliminary data.</text>
</comment>
<evidence type="ECO:0000313" key="4">
    <source>
        <dbReference type="Proteomes" id="UP000005580"/>
    </source>
</evidence>
<dbReference type="AlphaFoldDB" id="E7RQ98"/>
<dbReference type="Proteomes" id="UP000005580">
    <property type="component" value="Unassembled WGS sequence"/>
</dbReference>
<dbReference type="HOGENOM" id="CLU_082049_5_2_10"/>
<evidence type="ECO:0000256" key="1">
    <source>
        <dbReference type="ARBA" id="ARBA00022729"/>
    </source>
</evidence>
<dbReference type="EMBL" id="AEPE02000005">
    <property type="protein sequence ID" value="EFZ36436.1"/>
    <property type="molecule type" value="Genomic_DNA"/>
</dbReference>
<dbReference type="eggNOG" id="COG3637">
    <property type="taxonomic scope" value="Bacteria"/>
</dbReference>
<name>E7RQ98_9BACT</name>
<protein>
    <recommendedName>
        <fullName evidence="2">Outer membrane protein beta-barrel domain-containing protein</fullName>
    </recommendedName>
</protein>
<sequence>MFNYRIGNFYRSYYLQNSEISMKKLFILVLLTFAMCFTTESQAQVKFGLKGGLNVTDMSFNKSVLASSNRAGFYIGPTVRFSLPLVGLGVDAAALYDQRQAKLDDAETVKQQAINIPINLRYSVGLGDLASVYFAAGPQFGFNVGDKEFKWTKKADYQNTFQFKNSNFSINLGAGVSLIKHLEVGFSYNIACGKTADANVWETVGTAVQNKLKGRSNSWQIGLAYYF</sequence>
<dbReference type="Pfam" id="PF13505">
    <property type="entry name" value="OMP_b-brl"/>
    <property type="match status" value="1"/>
</dbReference>
<dbReference type="SUPFAM" id="SSF56925">
    <property type="entry name" value="OMPA-like"/>
    <property type="match status" value="1"/>
</dbReference>
<keyword evidence="1" id="KW-0732">Signal</keyword>
<dbReference type="InterPro" id="IPR027385">
    <property type="entry name" value="Beta-barrel_OMP"/>
</dbReference>
<proteinExistence type="predicted"/>
<dbReference type="STRING" id="28134.SAMN05444288_1921"/>
<evidence type="ECO:0000313" key="3">
    <source>
        <dbReference type="EMBL" id="EFZ36436.1"/>
    </source>
</evidence>
<gene>
    <name evidence="3" type="ORF">HMPREF0663_11349</name>
</gene>